<dbReference type="PRINTS" id="PR00380">
    <property type="entry name" value="KINESINHEAVY"/>
</dbReference>
<evidence type="ECO:0000256" key="1">
    <source>
        <dbReference type="ARBA" id="ARBA00022741"/>
    </source>
</evidence>
<dbReference type="SMART" id="SM00129">
    <property type="entry name" value="KISc"/>
    <property type="match status" value="1"/>
</dbReference>
<dbReference type="PANTHER" id="PTHR47968:SF75">
    <property type="entry name" value="CENTROMERE-ASSOCIATED PROTEIN E"/>
    <property type="match status" value="1"/>
</dbReference>
<evidence type="ECO:0000313" key="10">
    <source>
        <dbReference type="Proteomes" id="UP000243052"/>
    </source>
</evidence>
<dbReference type="Proteomes" id="UP000243052">
    <property type="component" value="Chromosome vi"/>
</dbReference>
<organism evidence="9 10">
    <name type="scientific">Eremothecium sinecaudum</name>
    <dbReference type="NCBI Taxonomy" id="45286"/>
    <lineage>
        <taxon>Eukaryota</taxon>
        <taxon>Fungi</taxon>
        <taxon>Dikarya</taxon>
        <taxon>Ascomycota</taxon>
        <taxon>Saccharomycotina</taxon>
        <taxon>Saccharomycetes</taxon>
        <taxon>Saccharomycetales</taxon>
        <taxon>Saccharomycetaceae</taxon>
        <taxon>Eremothecium</taxon>
    </lineage>
</organism>
<comment type="similarity">
    <text evidence="5 6">Belongs to the TRAFAC class myosin-kinesin ATPase superfamily. Kinesin family.</text>
</comment>
<gene>
    <name evidence="9" type="ORF">AW171_hschr63618</name>
</gene>
<dbReference type="RefSeq" id="XP_017988650.1">
    <property type="nucleotide sequence ID" value="XM_018133224.1"/>
</dbReference>
<dbReference type="AlphaFoldDB" id="A0A0X8HUH5"/>
<accession>A0A0X8HUH5</accession>
<dbReference type="GO" id="GO:0003777">
    <property type="term" value="F:microtubule motor activity"/>
    <property type="evidence" value="ECO:0007669"/>
    <property type="project" value="InterPro"/>
</dbReference>
<dbReference type="PROSITE" id="PS50067">
    <property type="entry name" value="KINESIN_MOTOR_2"/>
    <property type="match status" value="1"/>
</dbReference>
<dbReference type="Gene3D" id="3.40.850.10">
    <property type="entry name" value="Kinesin motor domain"/>
    <property type="match status" value="1"/>
</dbReference>
<dbReference type="InterPro" id="IPR027417">
    <property type="entry name" value="P-loop_NTPase"/>
</dbReference>
<dbReference type="CDD" id="cd00106">
    <property type="entry name" value="KISc"/>
    <property type="match status" value="1"/>
</dbReference>
<evidence type="ECO:0000259" key="8">
    <source>
        <dbReference type="PROSITE" id="PS50067"/>
    </source>
</evidence>
<feature type="coiled-coil region" evidence="7">
    <location>
        <begin position="375"/>
        <end position="409"/>
    </location>
</feature>
<dbReference type="InterPro" id="IPR036961">
    <property type="entry name" value="Kinesin_motor_dom_sf"/>
</dbReference>
<evidence type="ECO:0000256" key="5">
    <source>
        <dbReference type="PROSITE-ProRule" id="PRU00283"/>
    </source>
</evidence>
<dbReference type="OrthoDB" id="3176171at2759"/>
<dbReference type="PROSITE" id="PS00411">
    <property type="entry name" value="KINESIN_MOTOR_1"/>
    <property type="match status" value="1"/>
</dbReference>
<keyword evidence="2 5" id="KW-0067">ATP-binding</keyword>
<name>A0A0X8HUH5_9SACH</name>
<feature type="binding site" evidence="5">
    <location>
        <begin position="86"/>
        <end position="93"/>
    </location>
    <ligand>
        <name>ATP</name>
        <dbReference type="ChEBI" id="CHEBI:30616"/>
    </ligand>
</feature>
<feature type="domain" description="Kinesin motor" evidence="8">
    <location>
        <begin position="1"/>
        <end position="333"/>
    </location>
</feature>
<keyword evidence="6" id="KW-0493">Microtubule</keyword>
<proteinExistence type="inferred from homology"/>
<dbReference type="GO" id="GO:0005874">
    <property type="term" value="C:microtubule"/>
    <property type="evidence" value="ECO:0007669"/>
    <property type="project" value="UniProtKB-KW"/>
</dbReference>
<sequence length="475" mass="53918">MKIAIRIRDKLPREESLPSVIKSYSNVDVTLFKENNTNAITTVEPTFQFDQVFGEKTTQKQIYNALGREYVLRALEGYHTCIMTYGQTGSGKTYTMLGTEKELGLTPRVSLELFNAINMCQDSESEDGVSVDFKVTVSYFQIYNEQAIDLLSDEQTVLKVRDGPRKITFIEGLSEHSVETCDELLAFLDKGSALRSVGSTFINEKSSRSHAIFTINIQQTETDAFGDKIERISSIKLVDLAGSERAKVSKTSDDRFKEGKNINKSLMTLGRVIQMLSRKNRPMGVAYRESLLTRVLRENLDGNSITCILACISPCEYEESLSTLRYASTAKLVKTEARVNATHISKGEEHLFSLQNQLHDLQTTLNLQTARLENQRVLEEQIEKINETNRYLQRRLEQENKVCTNLRNRWSKICWESRQLGSALLQIASASEAVSTPLGFQWELVSLQQDCAKFKTALQSDKQHIRNILDKYSLL</sequence>
<dbReference type="GO" id="GO:0008017">
    <property type="term" value="F:microtubule binding"/>
    <property type="evidence" value="ECO:0007669"/>
    <property type="project" value="InterPro"/>
</dbReference>
<dbReference type="STRING" id="45286.A0A0X8HUH5"/>
<keyword evidence="1 5" id="KW-0547">Nucleotide-binding</keyword>
<dbReference type="InterPro" id="IPR001752">
    <property type="entry name" value="Kinesin_motor_dom"/>
</dbReference>
<dbReference type="InterPro" id="IPR027640">
    <property type="entry name" value="Kinesin-like_fam"/>
</dbReference>
<dbReference type="Pfam" id="PF00225">
    <property type="entry name" value="Kinesin"/>
    <property type="match status" value="1"/>
</dbReference>
<evidence type="ECO:0000256" key="6">
    <source>
        <dbReference type="RuleBase" id="RU000394"/>
    </source>
</evidence>
<keyword evidence="10" id="KW-1185">Reference proteome</keyword>
<keyword evidence="4 5" id="KW-0505">Motor protein</keyword>
<dbReference type="GO" id="GO:0007018">
    <property type="term" value="P:microtubule-based movement"/>
    <property type="evidence" value="ECO:0007669"/>
    <property type="project" value="InterPro"/>
</dbReference>
<dbReference type="GO" id="GO:0005524">
    <property type="term" value="F:ATP binding"/>
    <property type="evidence" value="ECO:0007669"/>
    <property type="project" value="UniProtKB-UniRule"/>
</dbReference>
<protein>
    <recommendedName>
        <fullName evidence="6">Kinesin-like protein</fullName>
    </recommendedName>
</protein>
<reference evidence="9 10" key="1">
    <citation type="submission" date="2016-01" db="EMBL/GenBank/DDBJ databases">
        <title>Genome sequence of the yeast Holleya sinecauda.</title>
        <authorList>
            <person name="Dietrich F.S."/>
        </authorList>
    </citation>
    <scope>NUCLEOTIDE SEQUENCE [LARGE SCALE GENOMIC DNA]</scope>
    <source>
        <strain evidence="9 10">ATCC 58844</strain>
    </source>
</reference>
<evidence type="ECO:0000256" key="3">
    <source>
        <dbReference type="ARBA" id="ARBA00023054"/>
    </source>
</evidence>
<dbReference type="SUPFAM" id="SSF52540">
    <property type="entry name" value="P-loop containing nucleoside triphosphate hydrolases"/>
    <property type="match status" value="1"/>
</dbReference>
<keyword evidence="3 7" id="KW-0175">Coiled coil</keyword>
<evidence type="ECO:0000256" key="4">
    <source>
        <dbReference type="ARBA" id="ARBA00023175"/>
    </source>
</evidence>
<dbReference type="EMBL" id="CP014246">
    <property type="protein sequence ID" value="AMD21654.1"/>
    <property type="molecule type" value="Genomic_DNA"/>
</dbReference>
<dbReference type="GeneID" id="28724952"/>
<dbReference type="PANTHER" id="PTHR47968">
    <property type="entry name" value="CENTROMERE PROTEIN E"/>
    <property type="match status" value="1"/>
</dbReference>
<evidence type="ECO:0000256" key="2">
    <source>
        <dbReference type="ARBA" id="ARBA00022840"/>
    </source>
</evidence>
<evidence type="ECO:0000256" key="7">
    <source>
        <dbReference type="SAM" id="Coils"/>
    </source>
</evidence>
<dbReference type="InterPro" id="IPR019821">
    <property type="entry name" value="Kinesin_motor_CS"/>
</dbReference>
<evidence type="ECO:0000313" key="9">
    <source>
        <dbReference type="EMBL" id="AMD21654.1"/>
    </source>
</evidence>